<sequence length="52" mass="6089">MNLNAFARSCRIYGSNEKSVDFIILIVESRLSDYISKLRETPLTLMRILRLK</sequence>
<dbReference type="Proteomes" id="UP000013893">
    <property type="component" value="Chromosome"/>
</dbReference>
<proteinExistence type="predicted"/>
<gene>
    <name evidence="1" type="ORF">L336_0122</name>
</gene>
<dbReference type="AlphaFoldDB" id="R4PK07"/>
<protein>
    <submittedName>
        <fullName evidence="1">Uncharacterized protein</fullName>
    </submittedName>
</protein>
<evidence type="ECO:0000313" key="2">
    <source>
        <dbReference type="Proteomes" id="UP000013893"/>
    </source>
</evidence>
<keyword evidence="2" id="KW-1185">Reference proteome</keyword>
<dbReference type="HOGENOM" id="CLU_3077956_0_0_0"/>
<name>R4PK07_9BACT</name>
<accession>R4PK07</accession>
<dbReference type="EMBL" id="CP005957">
    <property type="protein sequence ID" value="AGL61833.1"/>
    <property type="molecule type" value="Genomic_DNA"/>
</dbReference>
<evidence type="ECO:0000313" key="1">
    <source>
        <dbReference type="EMBL" id="AGL61833.1"/>
    </source>
</evidence>
<reference evidence="1 2" key="1">
    <citation type="journal article" date="2013" name="Nat. Biotechnol.">
        <title>Genome sequences of rare, uncultured bacteria obtained by differential coverage binning of multiple metagenomes.</title>
        <authorList>
            <person name="Albertsen M."/>
            <person name="Hugenholtz P."/>
            <person name="Skarshewski A."/>
            <person name="Nielsen K.L."/>
            <person name="Tyson G.W."/>
            <person name="Nielsen P.H."/>
        </authorList>
    </citation>
    <scope>NUCLEOTIDE SEQUENCE [LARGE SCALE GENOMIC DNA]</scope>
    <source>
        <strain evidence="1">TM71</strain>
    </source>
</reference>
<organism evidence="1 2">
    <name type="scientific">Candidatus Saccharimonas aalborgensis</name>
    <dbReference type="NCBI Taxonomy" id="1332188"/>
    <lineage>
        <taxon>Bacteria</taxon>
        <taxon>Candidatus Saccharimonadota</taxon>
        <taxon>Candidatus Saccharimonadia</taxon>
        <taxon>Candidatus Saccharimonadales</taxon>
        <taxon>Candidatus Saccharimonadaceae</taxon>
        <taxon>Candidatus Saccharimonas</taxon>
    </lineage>
</organism>
<dbReference type="KEGG" id="saal:L336_0122"/>